<proteinExistence type="predicted"/>
<evidence type="ECO:0000313" key="2">
    <source>
        <dbReference type="RefSeq" id="XP_028028445.1"/>
    </source>
</evidence>
<reference evidence="2" key="1">
    <citation type="submission" date="2025-08" db="UniProtKB">
        <authorList>
            <consortium name="RefSeq"/>
        </authorList>
    </citation>
    <scope>IDENTIFICATION</scope>
    <source>
        <tissue evidence="2">Silk gland</tissue>
    </source>
</reference>
<dbReference type="Proteomes" id="UP000504629">
    <property type="component" value="Unplaced"/>
</dbReference>
<dbReference type="AlphaFoldDB" id="A0A6J2JFV0"/>
<accession>A0A6J2JFV0</accession>
<dbReference type="OrthoDB" id="7326688at2759"/>
<protein>
    <submittedName>
        <fullName evidence="2">Uncharacterized protein LOC114241721</fullName>
    </submittedName>
</protein>
<dbReference type="KEGG" id="bman:114241721"/>
<dbReference type="GeneID" id="114241721"/>
<dbReference type="RefSeq" id="XP_028028445.1">
    <property type="nucleotide sequence ID" value="XM_028172644.1"/>
</dbReference>
<sequence length="156" mass="17931">MTAELIRDADLKVRHADKIQSQYKNSVTYELGTIAAGIQDKYRHMLEIYRIYSNVTLHMAVNFTIYDSLNAYHVLQSDYNEIKVEQNLFYEVLAKHEGEKRKLEKLRKKQLDKMRGSLGFEGGGGRGRRLGNRKPALWRDGGAFEAGNFDFGADLK</sequence>
<gene>
    <name evidence="2" type="primary">LOC114241721</name>
</gene>
<keyword evidence="1" id="KW-1185">Reference proteome</keyword>
<organism evidence="1 2">
    <name type="scientific">Bombyx mandarina</name>
    <name type="common">Wild silk moth</name>
    <name type="synonym">Wild silkworm</name>
    <dbReference type="NCBI Taxonomy" id="7092"/>
    <lineage>
        <taxon>Eukaryota</taxon>
        <taxon>Metazoa</taxon>
        <taxon>Ecdysozoa</taxon>
        <taxon>Arthropoda</taxon>
        <taxon>Hexapoda</taxon>
        <taxon>Insecta</taxon>
        <taxon>Pterygota</taxon>
        <taxon>Neoptera</taxon>
        <taxon>Endopterygota</taxon>
        <taxon>Lepidoptera</taxon>
        <taxon>Glossata</taxon>
        <taxon>Ditrysia</taxon>
        <taxon>Bombycoidea</taxon>
        <taxon>Bombycidae</taxon>
        <taxon>Bombycinae</taxon>
        <taxon>Bombyx</taxon>
    </lineage>
</organism>
<evidence type="ECO:0000313" key="1">
    <source>
        <dbReference type="Proteomes" id="UP000504629"/>
    </source>
</evidence>
<name>A0A6J2JFV0_BOMMA</name>